<feature type="region of interest" description="Disordered" evidence="1">
    <location>
        <begin position="490"/>
        <end position="545"/>
    </location>
</feature>
<protein>
    <submittedName>
        <fullName evidence="2">Uncharacterized protein</fullName>
    </submittedName>
</protein>
<comment type="caution">
    <text evidence="2">The sequence shown here is derived from an EMBL/GenBank/DDBJ whole genome shotgun (WGS) entry which is preliminary data.</text>
</comment>
<name>A0A8S9SC98_BRACR</name>
<dbReference type="AlphaFoldDB" id="A0A8S9SC98"/>
<feature type="compositionally biased region" description="Polar residues" evidence="1">
    <location>
        <begin position="83"/>
        <end position="113"/>
    </location>
</feature>
<dbReference type="Proteomes" id="UP000712600">
    <property type="component" value="Unassembled WGS sequence"/>
</dbReference>
<dbReference type="EMBL" id="QGKX02000004">
    <property type="protein sequence ID" value="KAF3598474.1"/>
    <property type="molecule type" value="Genomic_DNA"/>
</dbReference>
<proteinExistence type="predicted"/>
<gene>
    <name evidence="2" type="ORF">F2Q69_00034245</name>
</gene>
<organism evidence="2 3">
    <name type="scientific">Brassica cretica</name>
    <name type="common">Mustard</name>
    <dbReference type="NCBI Taxonomy" id="69181"/>
    <lineage>
        <taxon>Eukaryota</taxon>
        <taxon>Viridiplantae</taxon>
        <taxon>Streptophyta</taxon>
        <taxon>Embryophyta</taxon>
        <taxon>Tracheophyta</taxon>
        <taxon>Spermatophyta</taxon>
        <taxon>Magnoliopsida</taxon>
        <taxon>eudicotyledons</taxon>
        <taxon>Gunneridae</taxon>
        <taxon>Pentapetalae</taxon>
        <taxon>rosids</taxon>
        <taxon>malvids</taxon>
        <taxon>Brassicales</taxon>
        <taxon>Brassicaceae</taxon>
        <taxon>Brassiceae</taxon>
        <taxon>Brassica</taxon>
    </lineage>
</organism>
<sequence>MDGDLPTVRPSPSFDTRYSFELDFQRHRFEINQHPVANVMPVLLKSGQSASREEVVEEIKDSRSILHHWCPSTVLKMEDMNFGPNSIDAQTTTSSDGSTQKSIDAQTTTSSDGSTEKSIDTPLPVSIDAILPEADCNRPDRFYTNRSAIHPPEIQRKDFELKPKYFSLVSVWATRAIGEIPSSKTLRRSKRQRIPNFLLVSQFMSLIDGMISECGSETSRLAGELLELQGRWSETEAMLTAVKDSHSVKVSKLEVAIGELERDLGKTASSLLKEKKARKAKSSEDALRSEFQARLAKISAFLGSLECIQNRDLDLSTIEGGMAVVQSFQSETRPTLEAEEARLSGCKGDLAVVVRDFDLILADLESACFLPTCSEGLEGKDPVLGGDAAPGLDEAMGEERACMPSSTRSNKDKHLLFSEDPAHLERSIRKDQRSTSIDATAHVDRFLHPTVDRHPTFIVDRSASHDKNGNLYDQDGHLRNATCQKLDAQGNVIPDTDATGTDQPVEEAARPRALADYNRPDEEKQSLASRDVARDASRVTSSERRKRTLRQKMMNILTPILRKNSKRRHLPPSLVMITPNS</sequence>
<reference evidence="2" key="1">
    <citation type="submission" date="2019-12" db="EMBL/GenBank/DDBJ databases">
        <title>Genome sequencing and annotation of Brassica cretica.</title>
        <authorList>
            <person name="Studholme D.J."/>
            <person name="Sarris P."/>
        </authorList>
    </citation>
    <scope>NUCLEOTIDE SEQUENCE</scope>
    <source>
        <strain evidence="2">PFS-109/04</strain>
        <tissue evidence="2">Leaf</tissue>
    </source>
</reference>
<feature type="compositionally biased region" description="Basic and acidic residues" evidence="1">
    <location>
        <begin position="518"/>
        <end position="543"/>
    </location>
</feature>
<accession>A0A8S9SC98</accession>
<evidence type="ECO:0000256" key="1">
    <source>
        <dbReference type="SAM" id="MobiDB-lite"/>
    </source>
</evidence>
<feature type="region of interest" description="Disordered" evidence="1">
    <location>
        <begin position="81"/>
        <end position="121"/>
    </location>
</feature>
<evidence type="ECO:0000313" key="3">
    <source>
        <dbReference type="Proteomes" id="UP000712600"/>
    </source>
</evidence>
<evidence type="ECO:0000313" key="2">
    <source>
        <dbReference type="EMBL" id="KAF3598474.1"/>
    </source>
</evidence>